<keyword evidence="4" id="KW-1185">Reference proteome</keyword>
<keyword evidence="1" id="KW-0732">Signal</keyword>
<name>A0ABZ1I5Q8_9PSEU</name>
<evidence type="ECO:0000259" key="2">
    <source>
        <dbReference type="Pfam" id="PF14016"/>
    </source>
</evidence>
<feature type="domain" description="DUF4232" evidence="2">
    <location>
        <begin position="42"/>
        <end position="175"/>
    </location>
</feature>
<evidence type="ECO:0000313" key="4">
    <source>
        <dbReference type="Proteomes" id="UP001330812"/>
    </source>
</evidence>
<dbReference type="EMBL" id="CP142149">
    <property type="protein sequence ID" value="WSE29301.1"/>
    <property type="molecule type" value="Genomic_DNA"/>
</dbReference>
<sequence>MTTRKTISRVLAAFAVAGVATAATALAAGTASAAPASTVQPCTSNQFTTTLVDGGAGAGNHYGAVQFTANQGERCYLPGNLAVDLVGAHNVLVNNTAAADAPSVALVDGSSAYVPLHWTEIESYDQQQTPNAVSVVAPSDSNQHGDYLNPNITVDWNLGVVDASADNHTIDVGAVTQGLAPTV</sequence>
<dbReference type="Pfam" id="PF14016">
    <property type="entry name" value="DUF4232"/>
    <property type="match status" value="1"/>
</dbReference>
<reference evidence="3 4" key="1">
    <citation type="journal article" date="2015" name="Int. J. Syst. Evol. Microbiol.">
        <title>Amycolatopsis rhabdoformis sp. nov., an actinomycete isolated from a tropical forest soil.</title>
        <authorList>
            <person name="Souza W.R."/>
            <person name="Silva R.E."/>
            <person name="Goodfellow M."/>
            <person name="Busarakam K."/>
            <person name="Figueiro F.S."/>
            <person name="Ferreira D."/>
            <person name="Rodrigues-Filho E."/>
            <person name="Moraes L.A.B."/>
            <person name="Zucchi T.D."/>
        </authorList>
    </citation>
    <scope>NUCLEOTIDE SEQUENCE [LARGE SCALE GENOMIC DNA]</scope>
    <source>
        <strain evidence="3 4">NCIMB 14900</strain>
    </source>
</reference>
<evidence type="ECO:0000256" key="1">
    <source>
        <dbReference type="SAM" id="SignalP"/>
    </source>
</evidence>
<evidence type="ECO:0000313" key="3">
    <source>
        <dbReference type="EMBL" id="WSE29301.1"/>
    </source>
</evidence>
<dbReference type="Proteomes" id="UP001330812">
    <property type="component" value="Chromosome"/>
</dbReference>
<protein>
    <submittedName>
        <fullName evidence="3">DUF4232 domain-containing protein</fullName>
    </submittedName>
</protein>
<feature type="chain" id="PRO_5047550167" evidence="1">
    <location>
        <begin position="28"/>
        <end position="183"/>
    </location>
</feature>
<proteinExistence type="predicted"/>
<organism evidence="3 4">
    <name type="scientific">Amycolatopsis rhabdoformis</name>
    <dbReference type="NCBI Taxonomy" id="1448059"/>
    <lineage>
        <taxon>Bacteria</taxon>
        <taxon>Bacillati</taxon>
        <taxon>Actinomycetota</taxon>
        <taxon>Actinomycetes</taxon>
        <taxon>Pseudonocardiales</taxon>
        <taxon>Pseudonocardiaceae</taxon>
        <taxon>Amycolatopsis</taxon>
    </lineage>
</organism>
<dbReference type="RefSeq" id="WP_326568265.1">
    <property type="nucleotide sequence ID" value="NZ_CP142149.1"/>
</dbReference>
<dbReference type="InterPro" id="IPR025326">
    <property type="entry name" value="DUF4232"/>
</dbReference>
<accession>A0ABZ1I5Q8</accession>
<gene>
    <name evidence="3" type="ORF">VSH64_41935</name>
</gene>
<feature type="signal peptide" evidence="1">
    <location>
        <begin position="1"/>
        <end position="27"/>
    </location>
</feature>